<keyword evidence="7 14" id="KW-0479">Metal-binding</keyword>
<keyword evidence="6 14" id="KW-0349">Heme</keyword>
<keyword evidence="12 15" id="KW-0503">Monooxygenase</keyword>
<dbReference type="InterPro" id="IPR001128">
    <property type="entry name" value="Cyt_P450"/>
</dbReference>
<evidence type="ECO:0000256" key="13">
    <source>
        <dbReference type="ARBA" id="ARBA00023136"/>
    </source>
</evidence>
<dbReference type="InterPro" id="IPR017972">
    <property type="entry name" value="Cyt_P450_CS"/>
</dbReference>
<dbReference type="Gene3D" id="1.10.630.10">
    <property type="entry name" value="Cytochrome P450"/>
    <property type="match status" value="1"/>
</dbReference>
<evidence type="ECO:0000313" key="16">
    <source>
        <dbReference type="EMBL" id="EEB17278.1"/>
    </source>
</evidence>
<dbReference type="Proteomes" id="UP000009046">
    <property type="component" value="Unassembled WGS sequence"/>
</dbReference>
<dbReference type="FunCoup" id="E0VV72">
    <property type="interactions" value="183"/>
</dbReference>
<dbReference type="AlphaFoldDB" id="E0VV72"/>
<dbReference type="GO" id="GO:0016712">
    <property type="term" value="F:oxidoreductase activity, acting on paired donors, with incorporation or reduction of molecular oxygen, reduced flavin or flavoprotein as one donor, and incorporation of one atom of oxygen"/>
    <property type="evidence" value="ECO:0007669"/>
    <property type="project" value="UniProtKB-EC"/>
</dbReference>
<dbReference type="HOGENOM" id="CLU_001570_5_2_1"/>
<dbReference type="InterPro" id="IPR002403">
    <property type="entry name" value="Cyt_P450_E_grp-IV"/>
</dbReference>
<dbReference type="VEuPathDB" id="VectorBase:PHUM459190"/>
<evidence type="ECO:0000256" key="5">
    <source>
        <dbReference type="ARBA" id="ARBA00010617"/>
    </source>
</evidence>
<evidence type="ECO:0000256" key="4">
    <source>
        <dbReference type="ARBA" id="ARBA00004406"/>
    </source>
</evidence>
<evidence type="ECO:0000256" key="6">
    <source>
        <dbReference type="ARBA" id="ARBA00022617"/>
    </source>
</evidence>
<reference evidence="17" key="3">
    <citation type="submission" date="2021-02" db="UniProtKB">
        <authorList>
            <consortium name="EnsemblMetazoa"/>
        </authorList>
    </citation>
    <scope>IDENTIFICATION</scope>
    <source>
        <strain evidence="17">USDA</strain>
    </source>
</reference>
<keyword evidence="11 14" id="KW-0408">Iron</keyword>
<comment type="cofactor">
    <cofactor evidence="1 14">
        <name>heme</name>
        <dbReference type="ChEBI" id="CHEBI:30413"/>
    </cofactor>
</comment>
<sequence>MCVIGFYKNQFNYWKNKNVKMTNPWFPMGDIFQAGFYKNFGIVLKEIYDKFPGERLNGCWFFYRPFLMIRDPELIKIIFVKDFEYFKERGVYLNKKIDPLGANLFFLKGKKWRNYRTKLTCNFSTGKMKKMYQIMLEKSLELRENLEKFSDCGQTINVKYFAERYTNDVASCCLLGFQGKCIQDPNSILPIMGNKIFEPSWKTLIKNSISFLVPDIGIIFRVRVTPDDVTSYFTQTLENVIKMRENENNNNDNKGYNDVIQMFINWKNENHLFSNDNDFSFTIEDAIAQAFIFWVGAFEFTSLTIQFALYELSINTQIQDKARKEINEICEKFDGILTYEALSHLEYLTRVVNETLRKYPPVPLLLRKCVKEYRVPDSNVVIEKGTPIIISVLGLHMDPKYYPEPEKFDPERFTDEEKIKRHKYTYLPFGEGLHQCLGLRFSLIQIKICLANLLTKYKFDVASQTPKKLKFCPKLILYTVENGIPLRIKKLQDHQRT</sequence>
<evidence type="ECO:0000256" key="10">
    <source>
        <dbReference type="ARBA" id="ARBA00023002"/>
    </source>
</evidence>
<gene>
    <name evidence="17" type="primary">8230957</name>
    <name evidence="16" type="ORF">Phum_PHUM459190</name>
</gene>
<dbReference type="Pfam" id="PF00067">
    <property type="entry name" value="p450"/>
    <property type="match status" value="1"/>
</dbReference>
<keyword evidence="10 15" id="KW-0560">Oxidoreductase</keyword>
<dbReference type="OMA" id="NTRTWIT"/>
<dbReference type="SUPFAM" id="SSF48264">
    <property type="entry name" value="Cytochrome P450"/>
    <property type="match status" value="1"/>
</dbReference>
<name>E0VV72_PEDHC</name>
<reference evidence="16" key="1">
    <citation type="submission" date="2007-04" db="EMBL/GenBank/DDBJ databases">
        <title>Annotation of Pediculus humanus corporis strain USDA.</title>
        <authorList>
            <person name="Kirkness E."/>
            <person name="Hannick L."/>
            <person name="Hass B."/>
            <person name="Bruggner R."/>
            <person name="Lawson D."/>
            <person name="Bidwell S."/>
            <person name="Joardar V."/>
            <person name="Caler E."/>
            <person name="Walenz B."/>
            <person name="Inman J."/>
            <person name="Schobel S."/>
            <person name="Galinsky K."/>
            <person name="Amedeo P."/>
            <person name="Strausberg R."/>
        </authorList>
    </citation>
    <scope>NUCLEOTIDE SEQUENCE</scope>
    <source>
        <strain evidence="16">USDA</strain>
    </source>
</reference>
<proteinExistence type="inferred from homology"/>
<evidence type="ECO:0000313" key="18">
    <source>
        <dbReference type="Proteomes" id="UP000009046"/>
    </source>
</evidence>
<protein>
    <submittedName>
        <fullName evidence="16">Cytochrome P-450, putative</fullName>
        <ecNumber evidence="16">1.14.14.1</ecNumber>
    </submittedName>
</protein>
<dbReference type="CTD" id="8230957"/>
<organism>
    <name type="scientific">Pediculus humanus subsp. corporis</name>
    <name type="common">Body louse</name>
    <dbReference type="NCBI Taxonomy" id="121224"/>
    <lineage>
        <taxon>Eukaryota</taxon>
        <taxon>Metazoa</taxon>
        <taxon>Ecdysozoa</taxon>
        <taxon>Arthropoda</taxon>
        <taxon>Hexapoda</taxon>
        <taxon>Insecta</taxon>
        <taxon>Pterygota</taxon>
        <taxon>Neoptera</taxon>
        <taxon>Paraneoptera</taxon>
        <taxon>Psocodea</taxon>
        <taxon>Troctomorpha</taxon>
        <taxon>Phthiraptera</taxon>
        <taxon>Anoplura</taxon>
        <taxon>Pediculidae</taxon>
        <taxon>Pediculus</taxon>
    </lineage>
</organism>
<dbReference type="CDD" id="cd11056">
    <property type="entry name" value="CYP6-like"/>
    <property type="match status" value="1"/>
</dbReference>
<feature type="binding site" description="axial binding residue" evidence="14">
    <location>
        <position position="436"/>
    </location>
    <ligand>
        <name>heme</name>
        <dbReference type="ChEBI" id="CHEBI:30413"/>
    </ligand>
    <ligandPart>
        <name>Fe</name>
        <dbReference type="ChEBI" id="CHEBI:18248"/>
    </ligandPart>
</feature>
<dbReference type="PRINTS" id="PR00465">
    <property type="entry name" value="EP450IV"/>
</dbReference>
<dbReference type="EMBL" id="AAZO01005580">
    <property type="status" value="NOT_ANNOTATED_CDS"/>
    <property type="molecule type" value="Genomic_DNA"/>
</dbReference>
<evidence type="ECO:0000256" key="9">
    <source>
        <dbReference type="ARBA" id="ARBA00022848"/>
    </source>
</evidence>
<dbReference type="PANTHER" id="PTHR24292:SF54">
    <property type="entry name" value="CYP9F3-RELATED"/>
    <property type="match status" value="1"/>
</dbReference>
<dbReference type="InterPro" id="IPR050476">
    <property type="entry name" value="Insect_CytP450_Detox"/>
</dbReference>
<evidence type="ECO:0000256" key="8">
    <source>
        <dbReference type="ARBA" id="ARBA00022824"/>
    </source>
</evidence>
<reference evidence="16" key="2">
    <citation type="submission" date="2007-04" db="EMBL/GenBank/DDBJ databases">
        <title>The genome of the human body louse.</title>
        <authorList>
            <consortium name="The Human Body Louse Genome Consortium"/>
            <person name="Kirkness E."/>
            <person name="Walenz B."/>
            <person name="Hass B."/>
            <person name="Bruggner R."/>
            <person name="Strausberg R."/>
        </authorList>
    </citation>
    <scope>NUCLEOTIDE SEQUENCE</scope>
    <source>
        <strain evidence="16">USDA</strain>
    </source>
</reference>
<dbReference type="FunFam" id="1.10.630.10:FF:000042">
    <property type="entry name" value="Cytochrome P450"/>
    <property type="match status" value="1"/>
</dbReference>
<evidence type="ECO:0000256" key="3">
    <source>
        <dbReference type="ARBA" id="ARBA00004174"/>
    </source>
</evidence>
<dbReference type="PANTHER" id="PTHR24292">
    <property type="entry name" value="CYTOCHROME P450"/>
    <property type="match status" value="1"/>
</dbReference>
<keyword evidence="8" id="KW-0256">Endoplasmic reticulum</keyword>
<keyword evidence="9" id="KW-0492">Microsome</keyword>
<dbReference type="InterPro" id="IPR036396">
    <property type="entry name" value="Cyt_P450_sf"/>
</dbReference>
<evidence type="ECO:0000313" key="17">
    <source>
        <dbReference type="EnsemblMetazoa" id="PHUM459190-PA"/>
    </source>
</evidence>
<dbReference type="GO" id="GO:0020037">
    <property type="term" value="F:heme binding"/>
    <property type="evidence" value="ECO:0007669"/>
    <property type="project" value="InterPro"/>
</dbReference>
<keyword evidence="18" id="KW-1185">Reference proteome</keyword>
<evidence type="ECO:0000256" key="2">
    <source>
        <dbReference type="ARBA" id="ARBA00003690"/>
    </source>
</evidence>
<dbReference type="PRINTS" id="PR00385">
    <property type="entry name" value="P450"/>
</dbReference>
<keyword evidence="13" id="KW-0472">Membrane</keyword>
<dbReference type="RefSeq" id="XP_002430016.1">
    <property type="nucleotide sequence ID" value="XM_002429971.1"/>
</dbReference>
<dbReference type="DrugCentral" id="E0VV72"/>
<dbReference type="OrthoDB" id="2789670at2759"/>
<comment type="similarity">
    <text evidence="5 15">Belongs to the cytochrome P450 family.</text>
</comment>
<dbReference type="EnsemblMetazoa" id="PHUM459190-RA">
    <property type="protein sequence ID" value="PHUM459190-PA"/>
    <property type="gene ID" value="PHUM459190"/>
</dbReference>
<evidence type="ECO:0000256" key="14">
    <source>
        <dbReference type="PIRSR" id="PIRSR602403-1"/>
    </source>
</evidence>
<dbReference type="GeneID" id="8230957"/>
<dbReference type="GO" id="GO:0005789">
    <property type="term" value="C:endoplasmic reticulum membrane"/>
    <property type="evidence" value="ECO:0007669"/>
    <property type="project" value="UniProtKB-SubCell"/>
</dbReference>
<dbReference type="STRING" id="121224.E0VV72"/>
<dbReference type="ChEMBL" id="CHEMBL2364702"/>
<dbReference type="eggNOG" id="KOG0158">
    <property type="taxonomic scope" value="Eukaryota"/>
</dbReference>
<dbReference type="PROSITE" id="PS00086">
    <property type="entry name" value="CYTOCHROME_P450"/>
    <property type="match status" value="1"/>
</dbReference>
<evidence type="ECO:0000256" key="11">
    <source>
        <dbReference type="ARBA" id="ARBA00023004"/>
    </source>
</evidence>
<comment type="subcellular location">
    <subcellularLocation>
        <location evidence="4">Endoplasmic reticulum membrane</location>
        <topology evidence="4">Peripheral membrane protein</topology>
    </subcellularLocation>
    <subcellularLocation>
        <location evidence="3">Microsome membrane</location>
        <topology evidence="3">Peripheral membrane protein</topology>
    </subcellularLocation>
</comment>
<dbReference type="KEGG" id="phu:Phum_PHUM459190"/>
<evidence type="ECO:0000256" key="1">
    <source>
        <dbReference type="ARBA" id="ARBA00001971"/>
    </source>
</evidence>
<comment type="function">
    <text evidence="2">May be involved in the metabolism of insect hormones and in the breakdown of synthetic insecticides.</text>
</comment>
<dbReference type="EC" id="1.14.14.1" evidence="16"/>
<dbReference type="GO" id="GO:0005506">
    <property type="term" value="F:iron ion binding"/>
    <property type="evidence" value="ECO:0007669"/>
    <property type="project" value="InterPro"/>
</dbReference>
<dbReference type="EMBL" id="DS235804">
    <property type="protein sequence ID" value="EEB17278.1"/>
    <property type="molecule type" value="Genomic_DNA"/>
</dbReference>
<evidence type="ECO:0000256" key="15">
    <source>
        <dbReference type="RuleBase" id="RU000461"/>
    </source>
</evidence>
<evidence type="ECO:0000256" key="7">
    <source>
        <dbReference type="ARBA" id="ARBA00022723"/>
    </source>
</evidence>
<evidence type="ECO:0000256" key="12">
    <source>
        <dbReference type="ARBA" id="ARBA00023033"/>
    </source>
</evidence>
<accession>E0VV72</accession>
<dbReference type="InParanoid" id="E0VV72"/>